<reference evidence="1 2" key="1">
    <citation type="submission" date="2024-02" db="EMBL/GenBank/DDBJ databases">
        <title>Identification of pathogenicity and growth-promoting function of Pseudomonas putida variant.</title>
        <authorList>
            <person name="Sun J."/>
        </authorList>
    </citation>
    <scope>NUCLEOTIDE SEQUENCE [LARGE SCALE GENOMIC DNA]</scope>
    <source>
        <strain evidence="1 2">A03</strain>
    </source>
</reference>
<organism evidence="1 2">
    <name type="scientific">Pseudomonas farsensis</name>
    <dbReference type="NCBI Taxonomy" id="2745492"/>
    <lineage>
        <taxon>Bacteria</taxon>
        <taxon>Pseudomonadati</taxon>
        <taxon>Pseudomonadota</taxon>
        <taxon>Gammaproteobacteria</taxon>
        <taxon>Pseudomonadales</taxon>
        <taxon>Pseudomonadaceae</taxon>
        <taxon>Pseudomonas</taxon>
    </lineage>
</organism>
<evidence type="ECO:0000313" key="2">
    <source>
        <dbReference type="Proteomes" id="UP001380290"/>
    </source>
</evidence>
<keyword evidence="2" id="KW-1185">Reference proteome</keyword>
<proteinExistence type="predicted"/>
<dbReference type="Proteomes" id="UP001380290">
    <property type="component" value="Unassembled WGS sequence"/>
</dbReference>
<dbReference type="RefSeq" id="WP_339598612.1">
    <property type="nucleotide sequence ID" value="NZ_JBBHLC010000009.1"/>
</dbReference>
<accession>A0ABU8QQ59</accession>
<comment type="caution">
    <text evidence="1">The sequence shown here is derived from an EMBL/GenBank/DDBJ whole genome shotgun (WGS) entry which is preliminary data.</text>
</comment>
<dbReference type="EMBL" id="JBBHLC010000009">
    <property type="protein sequence ID" value="MEJ5862793.1"/>
    <property type="molecule type" value="Genomic_DNA"/>
</dbReference>
<evidence type="ECO:0000313" key="1">
    <source>
        <dbReference type="EMBL" id="MEJ5862793.1"/>
    </source>
</evidence>
<gene>
    <name evidence="1" type="ORF">V7S98_06080</name>
</gene>
<protein>
    <recommendedName>
        <fullName evidence="3">DUF1523 domain-containing protein</fullName>
    </recommendedName>
</protein>
<sequence>MKKWLVLAAALLVALVLKLGYYTSYEDEEIKTTFFIKHGLTPRLQFFNIFANEGDDKPLYRLRGDEREMVIDYCRYRLGIETRLQSQAELDACNVR</sequence>
<evidence type="ECO:0008006" key="3">
    <source>
        <dbReference type="Google" id="ProtNLM"/>
    </source>
</evidence>
<name>A0ABU8QQ59_9PSED</name>